<accession>A0AAN7ULI1</accession>
<reference evidence="1 2" key="1">
    <citation type="submission" date="2023-10" db="EMBL/GenBank/DDBJ databases">
        <title>Draft genome sequence of Xylaria bambusicola isolate GMP-LS, the root and basal stem rot pathogen of sugarcane in Indonesia.</title>
        <authorList>
            <person name="Selvaraj P."/>
            <person name="Muralishankar V."/>
            <person name="Muruganantham S."/>
            <person name="Sp S."/>
            <person name="Haryani S."/>
            <person name="Lau K.J.X."/>
            <person name="Naqvi N.I."/>
        </authorList>
    </citation>
    <scope>NUCLEOTIDE SEQUENCE [LARGE SCALE GENOMIC DNA]</scope>
    <source>
        <strain evidence="1">GMP-LS</strain>
    </source>
</reference>
<dbReference type="EMBL" id="JAWHQM010000045">
    <property type="protein sequence ID" value="KAK5634890.1"/>
    <property type="molecule type" value="Genomic_DNA"/>
</dbReference>
<comment type="caution">
    <text evidence="1">The sequence shown here is derived from an EMBL/GenBank/DDBJ whole genome shotgun (WGS) entry which is preliminary data.</text>
</comment>
<name>A0AAN7ULI1_9PEZI</name>
<evidence type="ECO:0000313" key="2">
    <source>
        <dbReference type="Proteomes" id="UP001305414"/>
    </source>
</evidence>
<protein>
    <submittedName>
        <fullName evidence="1">Uncharacterized protein</fullName>
    </submittedName>
</protein>
<dbReference type="AlphaFoldDB" id="A0AAN7ULI1"/>
<organism evidence="1 2">
    <name type="scientific">Xylaria bambusicola</name>
    <dbReference type="NCBI Taxonomy" id="326684"/>
    <lineage>
        <taxon>Eukaryota</taxon>
        <taxon>Fungi</taxon>
        <taxon>Dikarya</taxon>
        <taxon>Ascomycota</taxon>
        <taxon>Pezizomycotina</taxon>
        <taxon>Sordariomycetes</taxon>
        <taxon>Xylariomycetidae</taxon>
        <taxon>Xylariales</taxon>
        <taxon>Xylariaceae</taxon>
        <taxon>Xylaria</taxon>
    </lineage>
</organism>
<evidence type="ECO:0000313" key="1">
    <source>
        <dbReference type="EMBL" id="KAK5634890.1"/>
    </source>
</evidence>
<gene>
    <name evidence="1" type="ORF">RRF57_010602</name>
</gene>
<sequence length="190" mass="21155">MELDGHIWLVRLRDGRSLIEAVFLYNRSGNLENAAIHVTGHGEHYALFQCDDDPDFLAIIGFHAWNRDEAAAKSLEERLSYLQEFLTHQEFFLLNVEVSQVALNSDKCAILFSKSQPIDVDSLPGKGDWAASIPLSSLLVKGQNGAASETSEKTWVQIVASNDVDRLSQAGSIKRFTKFMENRVASQSAE</sequence>
<proteinExistence type="predicted"/>
<dbReference type="Proteomes" id="UP001305414">
    <property type="component" value="Unassembled WGS sequence"/>
</dbReference>
<keyword evidence="2" id="KW-1185">Reference proteome</keyword>